<reference evidence="4" key="1">
    <citation type="submission" date="2025-08" db="UniProtKB">
        <authorList>
            <consortium name="RefSeq"/>
        </authorList>
    </citation>
    <scope>IDENTIFICATION</scope>
    <source>
        <tissue evidence="4">Whole blood</tissue>
    </source>
</reference>
<organism evidence="3 4">
    <name type="scientific">Ursus maritimus</name>
    <name type="common">Polar bear</name>
    <name type="synonym">Thalarctos maritimus</name>
    <dbReference type="NCBI Taxonomy" id="29073"/>
    <lineage>
        <taxon>Eukaryota</taxon>
        <taxon>Metazoa</taxon>
        <taxon>Chordata</taxon>
        <taxon>Craniata</taxon>
        <taxon>Vertebrata</taxon>
        <taxon>Euteleostomi</taxon>
        <taxon>Mammalia</taxon>
        <taxon>Eutheria</taxon>
        <taxon>Laurasiatheria</taxon>
        <taxon>Carnivora</taxon>
        <taxon>Caniformia</taxon>
        <taxon>Ursidae</taxon>
        <taxon>Ursus</taxon>
    </lineage>
</organism>
<feature type="coiled-coil region" evidence="1">
    <location>
        <begin position="74"/>
        <end position="165"/>
    </location>
</feature>
<feature type="compositionally biased region" description="Polar residues" evidence="2">
    <location>
        <begin position="919"/>
        <end position="936"/>
    </location>
</feature>
<evidence type="ECO:0000313" key="3">
    <source>
        <dbReference type="Proteomes" id="UP000261680"/>
    </source>
</evidence>
<gene>
    <name evidence="4" type="primary">CCDC73</name>
</gene>
<evidence type="ECO:0000256" key="2">
    <source>
        <dbReference type="SAM" id="MobiDB-lite"/>
    </source>
</evidence>
<dbReference type="CTD" id="493860"/>
<dbReference type="PANTHER" id="PTHR28660">
    <property type="entry name" value="COILED-COIL DOMAIN-CONTAINING PROTEIN 73"/>
    <property type="match status" value="1"/>
</dbReference>
<dbReference type="InterPro" id="IPR031650">
    <property type="entry name" value="CCDC73"/>
</dbReference>
<accession>A0A384BRG3</accession>
<dbReference type="STRING" id="29073.ENSUMAP00000026769"/>
<keyword evidence="1" id="KW-0175">Coiled coil</keyword>
<dbReference type="Pfam" id="PF15818">
    <property type="entry name" value="CCDC73"/>
    <property type="match status" value="1"/>
</dbReference>
<dbReference type="KEGG" id="umr:103659427"/>
<feature type="compositionally biased region" description="Basic and acidic residues" evidence="2">
    <location>
        <begin position="959"/>
        <end position="969"/>
    </location>
</feature>
<feature type="region of interest" description="Disordered" evidence="2">
    <location>
        <begin position="919"/>
        <end position="1000"/>
    </location>
</feature>
<evidence type="ECO:0000256" key="1">
    <source>
        <dbReference type="SAM" id="Coils"/>
    </source>
</evidence>
<dbReference type="Proteomes" id="UP000261680">
    <property type="component" value="Unplaced"/>
</dbReference>
<sequence>MDYDSGIERNELLEIHVNLENDFKTDSSSSTFALQSSSETMFSIQLLHFKTSLLEALEELRMRREAETQYEEQISKIIAETQELKWQKETLQNQKETLAKQHKEAMAAFKKQLQMKMCALEEEKGKYQLAAEIKEKEIEGLKETLKALQVSKYSLQKKISEMEQKVQLHLLAKEDHQKQLNEIEKYYGTITGQFGLVKENHEKLEQNVQEAIQLNKRLSALNKKQESEICSLKKELKKVTSDLIKSKVTCQHKMGEENIHLTIKEQKFQELQERLNMELELNKKINEEIAHVQEEKKGIIISFQHMQQLLQHQTQVSTELEAKLKMLKENNQTLERDNELQREKVKENEEKFLNLRNEHEKALGTWKKHVEELNGEINEIKNELSSLNETHIKLQEHYNELCDQKKFEEDQKFENIPEVNTKNHELSMEKSENIIIQKYNPGQEIKKDTLSFHSDTNYREKEEKKEGPFIEGGIIEDLQLLEKNAKNEIDPAISQAENQSETSLSKTLSTEKELISQGQTLNVTDFRKAVTSEIKDKVGSGKDNGCTEFKSPNSSFLVADRSTETGKIRLESTEGLHLHHADVHPEVENTRPSNTTLSETAYHTNQKKDVSEDEPFKRFRLLPGIQENATDKEITNTDQTKADLGASLNINKNAVQCQKYSLQESSNDKQCKTNQMQLLNKNSECSVSPFKQTSVLQQICNDPSEKPELSIPSDTAANHPISSAAFSENLKVLKNSDKNVNIMPMLMKPNSSPGEGTIWKNLNEMHTSQLKNCLGYLENSATTSRLQVKNENIHTSEVKDMKTAVPTQTCTEIQFSNKESQIDENQITDATKNDLFLFVNVSERQHSLLNTEKTESLNNIVSGKIYSEGQLEESCSFHIKPSGDLVNRSGRSAFDLSTSDKKTEKIPVYVNFLDPNPWSKVNQTESQTLGTSTSSIPLLKGRPAGPSENKNIVSVTLCKNDDDIRKDTGPDTTSVNRVADTLNNSSIHPDPKGEPSEERNATAKTFYDSSFPTEHVKIKPLKSVLLQSHFQATRVKDPTDVGASSTGEDDWQSLVRNQINELENFLSLENDNQPKKRKAEEMLEKMTD</sequence>
<feature type="compositionally biased region" description="Basic and acidic residues" evidence="2">
    <location>
        <begin position="989"/>
        <end position="1000"/>
    </location>
</feature>
<dbReference type="AlphaFoldDB" id="A0A384BRG3"/>
<feature type="coiled-coil region" evidence="1">
    <location>
        <begin position="268"/>
        <end position="397"/>
    </location>
</feature>
<feature type="compositionally biased region" description="Polar residues" evidence="2">
    <location>
        <begin position="970"/>
        <end position="987"/>
    </location>
</feature>
<dbReference type="GeneID" id="103659427"/>
<dbReference type="PANTHER" id="PTHR28660:SF1">
    <property type="entry name" value="COILED-COIL DOMAIN-CONTAINING PROTEIN 73"/>
    <property type="match status" value="1"/>
</dbReference>
<dbReference type="OrthoDB" id="6145717at2759"/>
<proteinExistence type="predicted"/>
<protein>
    <submittedName>
        <fullName evidence="4">Coiled-coil domain-containing protein 73</fullName>
    </submittedName>
</protein>
<keyword evidence="3" id="KW-1185">Reference proteome</keyword>
<name>A0A384BRG3_URSMA</name>
<dbReference type="RefSeq" id="XP_008685162.1">
    <property type="nucleotide sequence ID" value="XM_008686940.2"/>
</dbReference>
<feature type="coiled-coil region" evidence="1">
    <location>
        <begin position="201"/>
        <end position="228"/>
    </location>
</feature>
<evidence type="ECO:0000313" key="4">
    <source>
        <dbReference type="RefSeq" id="XP_008685162.1"/>
    </source>
</evidence>